<dbReference type="AlphaFoldDB" id="A0A292PWZ2"/>
<accession>A0A292PWZ2</accession>
<protein>
    <submittedName>
        <fullName evidence="1">Uncharacterized protein</fullName>
    </submittedName>
</protein>
<organism evidence="1 2">
    <name type="scientific">Tuber aestivum</name>
    <name type="common">summer truffle</name>
    <dbReference type="NCBI Taxonomy" id="59557"/>
    <lineage>
        <taxon>Eukaryota</taxon>
        <taxon>Fungi</taxon>
        <taxon>Dikarya</taxon>
        <taxon>Ascomycota</taxon>
        <taxon>Pezizomycotina</taxon>
        <taxon>Pezizomycetes</taxon>
        <taxon>Pezizales</taxon>
        <taxon>Tuberaceae</taxon>
        <taxon>Tuber</taxon>
    </lineage>
</organism>
<evidence type="ECO:0000313" key="1">
    <source>
        <dbReference type="EMBL" id="CUS11000.1"/>
    </source>
</evidence>
<name>A0A292PWZ2_9PEZI</name>
<evidence type="ECO:0000313" key="2">
    <source>
        <dbReference type="Proteomes" id="UP001412239"/>
    </source>
</evidence>
<keyword evidence="2" id="KW-1185">Reference proteome</keyword>
<dbReference type="Proteomes" id="UP001412239">
    <property type="component" value="Unassembled WGS sequence"/>
</dbReference>
<proteinExistence type="predicted"/>
<reference evidence="1" key="1">
    <citation type="submission" date="2015-10" db="EMBL/GenBank/DDBJ databases">
        <authorList>
            <person name="Regsiter A."/>
            <person name="william w."/>
        </authorList>
    </citation>
    <scope>NUCLEOTIDE SEQUENCE</scope>
    <source>
        <strain evidence="1">Montdore</strain>
    </source>
</reference>
<gene>
    <name evidence="1" type="ORF">GSTUAT00004928001</name>
</gene>
<dbReference type="EMBL" id="LN891034">
    <property type="protein sequence ID" value="CUS11000.1"/>
    <property type="molecule type" value="Genomic_DNA"/>
</dbReference>
<sequence length="88" mass="9523">MLILYAWWMKLRGISELGSILTKDEGAAVGSLCRVQDLVGHYRSPEKGLGGTNHPSGILIFTTPISTPIASRTPIISTNRVRKSSKDG</sequence>